<name>A0A6G0SXV9_APHGL</name>
<gene>
    <name evidence="1" type="ORF">AGLY_016619</name>
</gene>
<sequence>MSSIDLGNRANIEGIRLLPNISDVLSKIPCLLLKIEWRFDIEAIQLSNYLVSVIYVQCSINYIICLRHSQGTQALNECFKYTVVAAYWTHFGTRQFESINRMIYGGFSSGSSSSLSPTIFSLNRFDCISPHISSSVTSSVVWTSSSVDRSVGLSTAASTSFGQRMKPPCRKQLRIVILLTIFHASYAKCKPSSTVIFLAIS</sequence>
<evidence type="ECO:0000313" key="1">
    <source>
        <dbReference type="EMBL" id="KAE9522988.1"/>
    </source>
</evidence>
<dbReference type="Proteomes" id="UP000475862">
    <property type="component" value="Unassembled WGS sequence"/>
</dbReference>
<accession>A0A6G0SXV9</accession>
<protein>
    <submittedName>
        <fullName evidence="1">Uncharacterized protein</fullName>
    </submittedName>
</protein>
<reference evidence="1 2" key="1">
    <citation type="submission" date="2019-08" db="EMBL/GenBank/DDBJ databases">
        <title>The genome of the soybean aphid Biotype 1, its phylome, world population structure and adaptation to the North American continent.</title>
        <authorList>
            <person name="Giordano R."/>
            <person name="Donthu R.K."/>
            <person name="Hernandez A.G."/>
            <person name="Wright C.L."/>
            <person name="Zimin A.V."/>
        </authorList>
    </citation>
    <scope>NUCLEOTIDE SEQUENCE [LARGE SCALE GENOMIC DNA]</scope>
    <source>
        <tissue evidence="1">Whole aphids</tissue>
    </source>
</reference>
<comment type="caution">
    <text evidence="1">The sequence shown here is derived from an EMBL/GenBank/DDBJ whole genome shotgun (WGS) entry which is preliminary data.</text>
</comment>
<proteinExistence type="predicted"/>
<organism evidence="1 2">
    <name type="scientific">Aphis glycines</name>
    <name type="common">Soybean aphid</name>
    <dbReference type="NCBI Taxonomy" id="307491"/>
    <lineage>
        <taxon>Eukaryota</taxon>
        <taxon>Metazoa</taxon>
        <taxon>Ecdysozoa</taxon>
        <taxon>Arthropoda</taxon>
        <taxon>Hexapoda</taxon>
        <taxon>Insecta</taxon>
        <taxon>Pterygota</taxon>
        <taxon>Neoptera</taxon>
        <taxon>Paraneoptera</taxon>
        <taxon>Hemiptera</taxon>
        <taxon>Sternorrhyncha</taxon>
        <taxon>Aphidomorpha</taxon>
        <taxon>Aphidoidea</taxon>
        <taxon>Aphididae</taxon>
        <taxon>Aphidini</taxon>
        <taxon>Aphis</taxon>
        <taxon>Aphis</taxon>
    </lineage>
</organism>
<evidence type="ECO:0000313" key="2">
    <source>
        <dbReference type="Proteomes" id="UP000475862"/>
    </source>
</evidence>
<dbReference type="EMBL" id="VYZN01000468">
    <property type="protein sequence ID" value="KAE9522988.1"/>
    <property type="molecule type" value="Genomic_DNA"/>
</dbReference>
<keyword evidence="2" id="KW-1185">Reference proteome</keyword>
<dbReference type="AlphaFoldDB" id="A0A6G0SXV9"/>